<dbReference type="RefSeq" id="WP_101578176.1">
    <property type="nucleotide sequence ID" value="NZ_PGVA01000034.1"/>
</dbReference>
<dbReference type="InterPro" id="IPR032816">
    <property type="entry name" value="VTT_dom"/>
</dbReference>
<dbReference type="EMBL" id="PGVD01000051">
    <property type="protein sequence ID" value="PLR93891.1"/>
    <property type="molecule type" value="Genomic_DNA"/>
</dbReference>
<proteinExistence type="predicted"/>
<evidence type="ECO:0000313" key="3">
    <source>
        <dbReference type="EMBL" id="PLR81507.1"/>
    </source>
</evidence>
<keyword evidence="1" id="KW-0812">Transmembrane</keyword>
<gene>
    <name evidence="3" type="ORF">CU635_14925</name>
    <name evidence="4" type="ORF">CVD25_16965</name>
</gene>
<dbReference type="OrthoDB" id="2451090at2"/>
<feature type="transmembrane region" description="Helical" evidence="1">
    <location>
        <begin position="153"/>
        <end position="173"/>
    </location>
</feature>
<protein>
    <submittedName>
        <fullName evidence="3">Alkaline phosphatase</fullName>
    </submittedName>
</protein>
<evidence type="ECO:0000259" key="2">
    <source>
        <dbReference type="Pfam" id="PF09335"/>
    </source>
</evidence>
<reference evidence="4 6" key="2">
    <citation type="submission" date="2017-12" db="EMBL/GenBank/DDBJ databases">
        <title>Comparative Functional Genomics of Dry Heat Resistant strains isolated from the Viking Spacecraft.</title>
        <authorList>
            <person name="Seuylemezian A."/>
            <person name="Cooper K."/>
            <person name="Vaishampayan P."/>
        </authorList>
    </citation>
    <scope>NUCLEOTIDE SEQUENCE [LARGE SCALE GENOMIC DNA]</scope>
    <source>
        <strain evidence="4 6">ATCC 29669</strain>
    </source>
</reference>
<dbReference type="Proteomes" id="UP000235114">
    <property type="component" value="Unassembled WGS sequence"/>
</dbReference>
<keyword evidence="1" id="KW-0472">Membrane</keyword>
<comment type="caution">
    <text evidence="3">The sequence shown here is derived from an EMBL/GenBank/DDBJ whole genome shotgun (WGS) entry which is preliminary data.</text>
</comment>
<keyword evidence="1" id="KW-1133">Transmembrane helix</keyword>
<evidence type="ECO:0000313" key="6">
    <source>
        <dbReference type="Proteomes" id="UP000235114"/>
    </source>
</evidence>
<feature type="transmembrane region" description="Helical" evidence="1">
    <location>
        <begin position="6"/>
        <end position="25"/>
    </location>
</feature>
<accession>A0A2N5GJQ4</accession>
<feature type="transmembrane region" description="Helical" evidence="1">
    <location>
        <begin position="129"/>
        <end position="147"/>
    </location>
</feature>
<evidence type="ECO:0000256" key="1">
    <source>
        <dbReference type="SAM" id="Phobius"/>
    </source>
</evidence>
<dbReference type="EMBL" id="PGVA01000034">
    <property type="protein sequence ID" value="PLR81507.1"/>
    <property type="molecule type" value="Genomic_DNA"/>
</dbReference>
<keyword evidence="6" id="KW-1185">Reference proteome</keyword>
<evidence type="ECO:0000313" key="4">
    <source>
        <dbReference type="EMBL" id="PLR93891.1"/>
    </source>
</evidence>
<feature type="transmembrane region" description="Helical" evidence="1">
    <location>
        <begin position="55"/>
        <end position="72"/>
    </location>
</feature>
<dbReference type="Proteomes" id="UP000234951">
    <property type="component" value="Unassembled WGS sequence"/>
</dbReference>
<feature type="domain" description="VTT" evidence="2">
    <location>
        <begin position="35"/>
        <end position="149"/>
    </location>
</feature>
<sequence>MEDKWSFLFVLVETGGIFAPLAFVAFHLLRPFLFIPVVVVCAAGGVLFGTVWGTIFSLMGLMLVSLFFYFFIGKMPGTHRKLTNVKRKWFGEYRNLTVGQVAVLRVIPFVHYHLLSFCLLERTKTFQEYIKGSFLSNLPLALFYTIFGEFISRFTPVLVAIILFSLAILVYILREKVTVIKWKEFFNIAVKKQRPE</sequence>
<dbReference type="Pfam" id="PF09335">
    <property type="entry name" value="VTT_dom"/>
    <property type="match status" value="1"/>
</dbReference>
<organism evidence="3 5">
    <name type="scientific">Bacillus canaveralius</name>
    <dbReference type="NCBI Taxonomy" id="1403243"/>
    <lineage>
        <taxon>Bacteria</taxon>
        <taxon>Bacillati</taxon>
        <taxon>Bacillota</taxon>
        <taxon>Bacilli</taxon>
        <taxon>Bacillales</taxon>
        <taxon>Bacillaceae</taxon>
        <taxon>Bacillus</taxon>
    </lineage>
</organism>
<reference evidence="3 5" key="1">
    <citation type="submission" date="2017-11" db="EMBL/GenBank/DDBJ databases">
        <title>Comparitive Functional Genomics of Dry Heat Resistant strains isolated from the Viking Spacecraft.</title>
        <authorList>
            <person name="Seuylemezian A."/>
            <person name="Cooper K."/>
            <person name="Vaishampayan P."/>
        </authorList>
    </citation>
    <scope>NUCLEOTIDE SEQUENCE [LARGE SCALE GENOMIC DNA]</scope>
    <source>
        <strain evidence="3 5">M4.6</strain>
    </source>
</reference>
<evidence type="ECO:0000313" key="5">
    <source>
        <dbReference type="Proteomes" id="UP000234951"/>
    </source>
</evidence>
<dbReference type="AlphaFoldDB" id="A0A2N5GJQ4"/>
<name>A0A2N5GJQ4_9BACI</name>